<protein>
    <submittedName>
        <fullName evidence="1">Uncharacterized protein</fullName>
    </submittedName>
</protein>
<comment type="caution">
    <text evidence="1">The sequence shown here is derived from an EMBL/GenBank/DDBJ whole genome shotgun (WGS) entry which is preliminary data.</text>
</comment>
<sequence length="134" mass="15546">MQSQFRGQRGRVQQAEWPTALRNQARINQQYEMIRDQEELRSLEVSATSLPPAGERTASHNPMLLMRERIIQASTSSSRLGFEDIVRYQSLFRNDGLFNYQTIFTIIQLVYYTSNLNACTESINELTLIIENLI</sequence>
<reference evidence="1" key="1">
    <citation type="submission" date="2017-09" db="EMBL/GenBank/DDBJ databases">
        <title>Contemporary evolution of a Lepidopteran species, Heliothis virescens, in response to modern agricultural practices.</title>
        <authorList>
            <person name="Fritz M.L."/>
            <person name="Deyonke A.M."/>
            <person name="Papanicolaou A."/>
            <person name="Micinski S."/>
            <person name="Westbrook J."/>
            <person name="Gould F."/>
        </authorList>
    </citation>
    <scope>NUCLEOTIDE SEQUENCE [LARGE SCALE GENOMIC DNA]</scope>
    <source>
        <strain evidence="1">HvINT-</strain>
        <tissue evidence="1">Whole body</tissue>
    </source>
</reference>
<evidence type="ECO:0000313" key="1">
    <source>
        <dbReference type="EMBL" id="PCG78794.1"/>
    </source>
</evidence>
<proteinExistence type="predicted"/>
<name>A0A2A4K4F5_HELVI</name>
<gene>
    <name evidence="1" type="ORF">B5V51_3003</name>
</gene>
<organism evidence="1">
    <name type="scientific">Heliothis virescens</name>
    <name type="common">Tobacco budworm moth</name>
    <dbReference type="NCBI Taxonomy" id="7102"/>
    <lineage>
        <taxon>Eukaryota</taxon>
        <taxon>Metazoa</taxon>
        <taxon>Ecdysozoa</taxon>
        <taxon>Arthropoda</taxon>
        <taxon>Hexapoda</taxon>
        <taxon>Insecta</taxon>
        <taxon>Pterygota</taxon>
        <taxon>Neoptera</taxon>
        <taxon>Endopterygota</taxon>
        <taxon>Lepidoptera</taxon>
        <taxon>Glossata</taxon>
        <taxon>Ditrysia</taxon>
        <taxon>Noctuoidea</taxon>
        <taxon>Noctuidae</taxon>
        <taxon>Heliothinae</taxon>
        <taxon>Heliothis</taxon>
    </lineage>
</organism>
<dbReference type="AlphaFoldDB" id="A0A2A4K4F5"/>
<accession>A0A2A4K4F5</accession>
<dbReference type="EMBL" id="NWSH01000170">
    <property type="protein sequence ID" value="PCG78794.1"/>
    <property type="molecule type" value="Genomic_DNA"/>
</dbReference>